<dbReference type="PANTHER" id="PTHR24104">
    <property type="entry name" value="E3 UBIQUITIN-PROTEIN LIGASE NHLRC1-RELATED"/>
    <property type="match status" value="1"/>
</dbReference>
<keyword evidence="1" id="KW-0677">Repeat</keyword>
<comment type="caution">
    <text evidence="3">The sequence shown here is derived from an EMBL/GenBank/DDBJ whole genome shotgun (WGS) entry which is preliminary data.</text>
</comment>
<evidence type="ECO:0008006" key="5">
    <source>
        <dbReference type="Google" id="ProtNLM"/>
    </source>
</evidence>
<dbReference type="EMBL" id="CAJOBO010002971">
    <property type="protein sequence ID" value="CAF4475997.1"/>
    <property type="molecule type" value="Genomic_DNA"/>
</dbReference>
<name>A0A820TZM3_9BILA</name>
<dbReference type="CDD" id="cd05819">
    <property type="entry name" value="NHL"/>
    <property type="match status" value="1"/>
</dbReference>
<feature type="repeat" description="NHL" evidence="2">
    <location>
        <begin position="332"/>
        <end position="363"/>
    </location>
</feature>
<sequence>MYILDAGNQRIQQFTPGSNVGVTVFEGSYNSGFGSTAYSMIMDSLGNLYVADYNGMRVQKITLVTRSSCSGIMTTTAPTITTTTRPSVATCSTAVYKTNATSVITNLTGYPYATALDTSNNIYVSDSTVRVYKFSTNTTTFSNSNVIAPMIYQTLNTGGSSLSQIGLILGLFIEEKTNSIYMSDIGGYISSNYYYGSSYNYRIQRWSLTPGTVAGTTVAGYGSGSASGSYNSISASYGLYVDSYGTLFVSDNAYRRVTTWPQNTVSGILVAGTEVAGSNLTYLNGPQGIWIDRNANIFVVVSGNHRVVKWTVNATSGILVAGGFWQGPFSTQFNWPTAIIIDAYGNMYILDAGNQRIQQFTPGNKVGVTIFDASYNSAFGSTAYSMAMDSFGNLYVADYIGMRVQKINVVARSSCSGITTTTARTITNYELFRSDNLVPVV</sequence>
<evidence type="ECO:0000313" key="3">
    <source>
        <dbReference type="EMBL" id="CAF4475997.1"/>
    </source>
</evidence>
<dbReference type="Proteomes" id="UP000663851">
    <property type="component" value="Unassembled WGS sequence"/>
</dbReference>
<gene>
    <name evidence="3" type="ORF">HFQ381_LOCUS25834</name>
</gene>
<dbReference type="InterPro" id="IPR011042">
    <property type="entry name" value="6-blade_b-propeller_TolB-like"/>
</dbReference>
<dbReference type="AlphaFoldDB" id="A0A820TZM3"/>
<dbReference type="GO" id="GO:0008270">
    <property type="term" value="F:zinc ion binding"/>
    <property type="evidence" value="ECO:0007669"/>
    <property type="project" value="UniProtKB-KW"/>
</dbReference>
<dbReference type="Gene3D" id="2.120.10.30">
    <property type="entry name" value="TolB, C-terminal domain"/>
    <property type="match status" value="2"/>
</dbReference>
<protein>
    <recommendedName>
        <fullName evidence="5">NHL repeat containing protein</fullName>
    </recommendedName>
</protein>
<accession>A0A820TZM3</accession>
<evidence type="ECO:0000313" key="4">
    <source>
        <dbReference type="Proteomes" id="UP000663851"/>
    </source>
</evidence>
<dbReference type="InterPro" id="IPR050952">
    <property type="entry name" value="TRIM-NHL_E3_ligases"/>
</dbReference>
<proteinExistence type="predicted"/>
<evidence type="ECO:0000256" key="1">
    <source>
        <dbReference type="ARBA" id="ARBA00022737"/>
    </source>
</evidence>
<evidence type="ECO:0000256" key="2">
    <source>
        <dbReference type="PROSITE-ProRule" id="PRU00504"/>
    </source>
</evidence>
<dbReference type="PROSITE" id="PS51125">
    <property type="entry name" value="NHL"/>
    <property type="match status" value="1"/>
</dbReference>
<dbReference type="SUPFAM" id="SSF101898">
    <property type="entry name" value="NHL repeat"/>
    <property type="match status" value="2"/>
</dbReference>
<dbReference type="InterPro" id="IPR001258">
    <property type="entry name" value="NHL_repeat"/>
</dbReference>
<dbReference type="PANTHER" id="PTHR24104:SF25">
    <property type="entry name" value="PROTEIN LIN-41"/>
    <property type="match status" value="1"/>
</dbReference>
<organism evidence="3 4">
    <name type="scientific">Rotaria socialis</name>
    <dbReference type="NCBI Taxonomy" id="392032"/>
    <lineage>
        <taxon>Eukaryota</taxon>
        <taxon>Metazoa</taxon>
        <taxon>Spiralia</taxon>
        <taxon>Gnathifera</taxon>
        <taxon>Rotifera</taxon>
        <taxon>Eurotatoria</taxon>
        <taxon>Bdelloidea</taxon>
        <taxon>Philodinida</taxon>
        <taxon>Philodinidae</taxon>
        <taxon>Rotaria</taxon>
    </lineage>
</organism>
<reference evidence="3" key="1">
    <citation type="submission" date="2021-02" db="EMBL/GenBank/DDBJ databases">
        <authorList>
            <person name="Nowell W R."/>
        </authorList>
    </citation>
    <scope>NUCLEOTIDE SEQUENCE</scope>
</reference>